<name>A0A7J0EUR1_9ERIC</name>
<evidence type="ECO:0000256" key="1">
    <source>
        <dbReference type="ARBA" id="ARBA00001946"/>
    </source>
</evidence>
<dbReference type="SMART" id="SM00382">
    <property type="entry name" value="AAA"/>
    <property type="match status" value="1"/>
</dbReference>
<dbReference type="Pfam" id="PF14363">
    <property type="entry name" value="AAA_assoc"/>
    <property type="match status" value="1"/>
</dbReference>
<dbReference type="Gene3D" id="3.40.50.300">
    <property type="entry name" value="P-loop containing nucleotide triphosphate hydrolases"/>
    <property type="match status" value="1"/>
</dbReference>
<dbReference type="Proteomes" id="UP000585474">
    <property type="component" value="Unassembled WGS sequence"/>
</dbReference>
<dbReference type="SUPFAM" id="SSF52540">
    <property type="entry name" value="P-loop containing nucleoside triphosphate hydrolases"/>
    <property type="match status" value="1"/>
</dbReference>
<dbReference type="Pfam" id="PF25568">
    <property type="entry name" value="AAA_lid_At3g28540"/>
    <property type="match status" value="1"/>
</dbReference>
<feature type="region of interest" description="Disordered" evidence="7">
    <location>
        <begin position="350"/>
        <end position="385"/>
    </location>
</feature>
<dbReference type="InterPro" id="IPR003960">
    <property type="entry name" value="ATPase_AAA_CS"/>
</dbReference>
<dbReference type="AlphaFoldDB" id="A0A7J0EUR1"/>
<reference evidence="9 10" key="1">
    <citation type="submission" date="2019-07" db="EMBL/GenBank/DDBJ databases">
        <title>De Novo Assembly of kiwifruit Actinidia rufa.</title>
        <authorList>
            <person name="Sugita-Konishi S."/>
            <person name="Sato K."/>
            <person name="Mori E."/>
            <person name="Abe Y."/>
            <person name="Kisaki G."/>
            <person name="Hamano K."/>
            <person name="Suezawa K."/>
            <person name="Otani M."/>
            <person name="Fukuda T."/>
            <person name="Manabe T."/>
            <person name="Gomi K."/>
            <person name="Tabuchi M."/>
            <person name="Akimitsu K."/>
            <person name="Kataoka I."/>
        </authorList>
    </citation>
    <scope>NUCLEOTIDE SEQUENCE [LARGE SCALE GENOMIC DNA]</scope>
    <source>
        <strain evidence="10">cv. Fuchu</strain>
    </source>
</reference>
<evidence type="ECO:0000256" key="6">
    <source>
        <dbReference type="RuleBase" id="RU003651"/>
    </source>
</evidence>
<dbReference type="InterPro" id="IPR027417">
    <property type="entry name" value="P-loop_NTPase"/>
</dbReference>
<proteinExistence type="inferred from homology"/>
<accession>A0A7J0EUR1</accession>
<evidence type="ECO:0000256" key="4">
    <source>
        <dbReference type="ARBA" id="ARBA00022842"/>
    </source>
</evidence>
<dbReference type="PROSITE" id="PS00674">
    <property type="entry name" value="AAA"/>
    <property type="match status" value="1"/>
</dbReference>
<comment type="cofactor">
    <cofactor evidence="1">
        <name>Mg(2+)</name>
        <dbReference type="ChEBI" id="CHEBI:18420"/>
    </cofactor>
</comment>
<dbReference type="InterPro" id="IPR003959">
    <property type="entry name" value="ATPase_AAA_core"/>
</dbReference>
<dbReference type="InterPro" id="IPR025753">
    <property type="entry name" value="AAA_N_dom"/>
</dbReference>
<comment type="similarity">
    <text evidence="2">Belongs to the AAA ATPase family. BCS1 subfamily.</text>
</comment>
<evidence type="ECO:0000256" key="7">
    <source>
        <dbReference type="SAM" id="MobiDB-lite"/>
    </source>
</evidence>
<dbReference type="GO" id="GO:0005524">
    <property type="term" value="F:ATP binding"/>
    <property type="evidence" value="ECO:0007669"/>
    <property type="project" value="UniProtKB-KW"/>
</dbReference>
<keyword evidence="10" id="KW-1185">Reference proteome</keyword>
<evidence type="ECO:0000256" key="2">
    <source>
        <dbReference type="ARBA" id="ARBA00007448"/>
    </source>
</evidence>
<keyword evidence="4" id="KW-0460">Magnesium</keyword>
<dbReference type="Gene3D" id="6.10.280.40">
    <property type="match status" value="1"/>
</dbReference>
<dbReference type="Pfam" id="PF00004">
    <property type="entry name" value="AAA"/>
    <property type="match status" value="1"/>
</dbReference>
<dbReference type="EMBL" id="BJWL01000006">
    <property type="protein sequence ID" value="GFY89709.1"/>
    <property type="molecule type" value="Genomic_DNA"/>
</dbReference>
<protein>
    <submittedName>
        <fullName evidence="9">P-loop containing nucleoside triphosphate hydrolases superfamily protein</fullName>
    </submittedName>
</protein>
<comment type="catalytic activity">
    <reaction evidence="5">
        <text>ATP + H2O = ADP + phosphate + H(+)</text>
        <dbReference type="Rhea" id="RHEA:13065"/>
        <dbReference type="ChEBI" id="CHEBI:15377"/>
        <dbReference type="ChEBI" id="CHEBI:15378"/>
        <dbReference type="ChEBI" id="CHEBI:30616"/>
        <dbReference type="ChEBI" id="CHEBI:43474"/>
        <dbReference type="ChEBI" id="CHEBI:456216"/>
    </reaction>
</comment>
<dbReference type="InterPro" id="IPR003593">
    <property type="entry name" value="AAA+_ATPase"/>
</dbReference>
<keyword evidence="6" id="KW-0067">ATP-binding</keyword>
<comment type="caution">
    <text evidence="9">The sequence shown here is derived from an EMBL/GenBank/DDBJ whole genome shotgun (WGS) entry which is preliminary data.</text>
</comment>
<dbReference type="GO" id="GO:0006950">
    <property type="term" value="P:response to stress"/>
    <property type="evidence" value="ECO:0007669"/>
    <property type="project" value="UniProtKB-ARBA"/>
</dbReference>
<feature type="domain" description="AAA+ ATPase" evidence="8">
    <location>
        <begin position="155"/>
        <end position="286"/>
    </location>
</feature>
<evidence type="ECO:0000256" key="5">
    <source>
        <dbReference type="ARBA" id="ARBA00049360"/>
    </source>
</evidence>
<dbReference type="InterPro" id="IPR050747">
    <property type="entry name" value="Mitochondrial_chaperone_BCS1"/>
</dbReference>
<gene>
    <name evidence="9" type="ORF">Acr_06g0016490</name>
</gene>
<keyword evidence="3 9" id="KW-0378">Hydrolase</keyword>
<dbReference type="InterPro" id="IPR058017">
    <property type="entry name" value="At3g28540-like_C"/>
</dbReference>
<evidence type="ECO:0000256" key="3">
    <source>
        <dbReference type="ARBA" id="ARBA00022801"/>
    </source>
</evidence>
<keyword evidence="6" id="KW-0547">Nucleotide-binding</keyword>
<feature type="compositionally biased region" description="Basic and acidic residues" evidence="7">
    <location>
        <begin position="350"/>
        <end position="378"/>
    </location>
</feature>
<dbReference type="OrthoDB" id="10251412at2759"/>
<evidence type="ECO:0000313" key="10">
    <source>
        <dbReference type="Proteomes" id="UP000585474"/>
    </source>
</evidence>
<evidence type="ECO:0000313" key="9">
    <source>
        <dbReference type="EMBL" id="GFY89709.1"/>
    </source>
</evidence>
<organism evidence="9 10">
    <name type="scientific">Actinidia rufa</name>
    <dbReference type="NCBI Taxonomy" id="165716"/>
    <lineage>
        <taxon>Eukaryota</taxon>
        <taxon>Viridiplantae</taxon>
        <taxon>Streptophyta</taxon>
        <taxon>Embryophyta</taxon>
        <taxon>Tracheophyta</taxon>
        <taxon>Spermatophyta</taxon>
        <taxon>Magnoliopsida</taxon>
        <taxon>eudicotyledons</taxon>
        <taxon>Gunneridae</taxon>
        <taxon>Pentapetalae</taxon>
        <taxon>asterids</taxon>
        <taxon>Ericales</taxon>
        <taxon>Actinidiaceae</taxon>
        <taxon>Actinidia</taxon>
    </lineage>
</organism>
<evidence type="ECO:0000259" key="8">
    <source>
        <dbReference type="SMART" id="SM00382"/>
    </source>
</evidence>
<sequence>MPGFSANPNLATMFSDINMPSAKTVVTTAASLAASAMVIRSIARELVPYEIQHYFFSNIQSLFKSFSSELVLIIEEFDGLVCNQIYEAAEIYLGSKSLCLYPDVQSSHAWNAINLDHPATFETLAMDVELKSTIMEDLERFVRRRDLYRKVGKAWKRGYLLYGPPGTGKSSLIAAMANYLKFDVYDLELTDIRDNSDLRGCWLAEERVMKMLQSDQVRQAQTINIVRKEKPNKVTLSGLLNFIDGLWSSCGDERIIVFTTNHKDRLDPALLRPGRMDVHIHMSFCTPCGFKTLAANYLGLNNHYLFSEIEDLLGKTMVTPAEVGEQLLKSEEPENALRRLVEFLLEKQRETEEREARKLKQEEDKEELGTKNAEHEGEQSNAEVV</sequence>
<dbReference type="PANTHER" id="PTHR23070">
    <property type="entry name" value="BCS1 AAA-TYPE ATPASE"/>
    <property type="match status" value="1"/>
</dbReference>
<dbReference type="GO" id="GO:0016887">
    <property type="term" value="F:ATP hydrolysis activity"/>
    <property type="evidence" value="ECO:0007669"/>
    <property type="project" value="InterPro"/>
</dbReference>